<comment type="caution">
    <text evidence="1">The sequence shown here is derived from an EMBL/GenBank/DDBJ whole genome shotgun (WGS) entry which is preliminary data.</text>
</comment>
<gene>
    <name evidence="1" type="ORF">CG710_020700</name>
</gene>
<name>A0A371J477_9FIRM</name>
<reference evidence="1 2" key="1">
    <citation type="journal article" date="2017" name="Genome Announc.">
        <title>Draft Genome Sequence of a Sporulating and Motile Strain of Lachnotalea glycerini Isolated from Water in Quebec City, Canada.</title>
        <authorList>
            <person name="Maheux A.F."/>
            <person name="Boudreau D.K."/>
            <person name="Berube E."/>
            <person name="Boissinot M."/>
            <person name="Raymond F."/>
            <person name="Brodeur S."/>
            <person name="Corbeil J."/>
            <person name="Isabel S."/>
            <person name="Omar R.F."/>
            <person name="Bergeron M.G."/>
        </authorList>
    </citation>
    <scope>NUCLEOTIDE SEQUENCE [LARGE SCALE GENOMIC DNA]</scope>
    <source>
        <strain evidence="1 2">CCRI-19302</strain>
    </source>
</reference>
<organism evidence="1 2">
    <name type="scientific">Lachnotalea glycerini</name>
    <dbReference type="NCBI Taxonomy" id="1763509"/>
    <lineage>
        <taxon>Bacteria</taxon>
        <taxon>Bacillati</taxon>
        <taxon>Bacillota</taxon>
        <taxon>Clostridia</taxon>
        <taxon>Lachnospirales</taxon>
        <taxon>Lachnospiraceae</taxon>
        <taxon>Lachnotalea</taxon>
    </lineage>
</organism>
<evidence type="ECO:0000313" key="1">
    <source>
        <dbReference type="EMBL" id="RDY27488.1"/>
    </source>
</evidence>
<keyword evidence="2" id="KW-1185">Reference proteome</keyword>
<protein>
    <submittedName>
        <fullName evidence="1">Uncharacterized protein</fullName>
    </submittedName>
</protein>
<proteinExistence type="predicted"/>
<evidence type="ECO:0000313" key="2">
    <source>
        <dbReference type="Proteomes" id="UP000216411"/>
    </source>
</evidence>
<dbReference type="EMBL" id="NOKA02000108">
    <property type="protein sequence ID" value="RDY27488.1"/>
    <property type="molecule type" value="Genomic_DNA"/>
</dbReference>
<dbReference type="AlphaFoldDB" id="A0A371J477"/>
<dbReference type="Proteomes" id="UP000216411">
    <property type="component" value="Unassembled WGS sequence"/>
</dbReference>
<sequence length="122" mass="14339">MGVDRKIWQCSERYKVKGVLGCGNRHVDESTLEKAFIMAWNGILENKEHFWRKWEAQEKSGDLLEVYRAKDFQKLTMSMQDIQRMDIDLMLRMLGRIQVYESGVLLVGFFDGTEIEVNCEQV</sequence>
<accession>A0A371J477</accession>